<sequence length="115" mass="12876">MEFSRPHFLRAQILKMMTTQPIIPEADLTPQMKNEEGSGHQLARRYDIPQVATSGYDPLFFIGDLRLVLASPLSTSVPIVVGLLLSMVAKTVFQVHFYRSFVLGGIKNLSNDSLR</sequence>
<feature type="transmembrane region" description="Helical" evidence="1">
    <location>
        <begin position="67"/>
        <end position="89"/>
    </location>
</feature>
<keyword evidence="1" id="KW-1133">Transmembrane helix</keyword>
<accession>A0ABR4HWN2</accession>
<proteinExistence type="predicted"/>
<evidence type="ECO:0000256" key="1">
    <source>
        <dbReference type="SAM" id="Phobius"/>
    </source>
</evidence>
<organism evidence="2 3">
    <name type="scientific">Aspergillus cavernicola</name>
    <dbReference type="NCBI Taxonomy" id="176166"/>
    <lineage>
        <taxon>Eukaryota</taxon>
        <taxon>Fungi</taxon>
        <taxon>Dikarya</taxon>
        <taxon>Ascomycota</taxon>
        <taxon>Pezizomycotina</taxon>
        <taxon>Eurotiomycetes</taxon>
        <taxon>Eurotiomycetidae</taxon>
        <taxon>Eurotiales</taxon>
        <taxon>Aspergillaceae</taxon>
        <taxon>Aspergillus</taxon>
        <taxon>Aspergillus subgen. Nidulantes</taxon>
    </lineage>
</organism>
<reference evidence="2 3" key="1">
    <citation type="submission" date="2024-07" db="EMBL/GenBank/DDBJ databases">
        <title>Section-level genome sequencing and comparative genomics of Aspergillus sections Usti and Cavernicolus.</title>
        <authorList>
            <consortium name="Lawrence Berkeley National Laboratory"/>
            <person name="Nybo J.L."/>
            <person name="Vesth T.C."/>
            <person name="Theobald S."/>
            <person name="Frisvad J.C."/>
            <person name="Larsen T.O."/>
            <person name="Kjaerboelling I."/>
            <person name="Rothschild-Mancinelli K."/>
            <person name="Lyhne E.K."/>
            <person name="Kogle M.E."/>
            <person name="Barry K."/>
            <person name="Clum A."/>
            <person name="Na H."/>
            <person name="Ledsgaard L."/>
            <person name="Lin J."/>
            <person name="Lipzen A."/>
            <person name="Kuo A."/>
            <person name="Riley R."/>
            <person name="Mondo S."/>
            <person name="LaButti K."/>
            <person name="Haridas S."/>
            <person name="Pangalinan J."/>
            <person name="Salamov A.A."/>
            <person name="Simmons B.A."/>
            <person name="Magnuson J.K."/>
            <person name="Chen J."/>
            <person name="Drula E."/>
            <person name="Henrissat B."/>
            <person name="Wiebenga A."/>
            <person name="Lubbers R.J."/>
            <person name="Gomes A.C."/>
            <person name="Makela M.R."/>
            <person name="Stajich J."/>
            <person name="Grigoriev I.V."/>
            <person name="Mortensen U.H."/>
            <person name="De vries R.P."/>
            <person name="Baker S.E."/>
            <person name="Andersen M.R."/>
        </authorList>
    </citation>
    <scope>NUCLEOTIDE SEQUENCE [LARGE SCALE GENOMIC DNA]</scope>
    <source>
        <strain evidence="2 3">CBS 600.67</strain>
    </source>
</reference>
<gene>
    <name evidence="2" type="ORF">BDW59DRAFT_151038</name>
</gene>
<evidence type="ECO:0000313" key="2">
    <source>
        <dbReference type="EMBL" id="KAL2819895.1"/>
    </source>
</evidence>
<name>A0ABR4HWN2_9EURO</name>
<protein>
    <submittedName>
        <fullName evidence="2">Uncharacterized protein</fullName>
    </submittedName>
</protein>
<keyword evidence="3" id="KW-1185">Reference proteome</keyword>
<dbReference type="Proteomes" id="UP001610335">
    <property type="component" value="Unassembled WGS sequence"/>
</dbReference>
<comment type="caution">
    <text evidence="2">The sequence shown here is derived from an EMBL/GenBank/DDBJ whole genome shotgun (WGS) entry which is preliminary data.</text>
</comment>
<keyword evidence="1" id="KW-0812">Transmembrane</keyword>
<evidence type="ECO:0000313" key="3">
    <source>
        <dbReference type="Proteomes" id="UP001610335"/>
    </source>
</evidence>
<keyword evidence="1" id="KW-0472">Membrane</keyword>
<dbReference type="EMBL" id="JBFXLS010000073">
    <property type="protein sequence ID" value="KAL2819895.1"/>
    <property type="molecule type" value="Genomic_DNA"/>
</dbReference>